<gene>
    <name evidence="1" type="ORF">FAUST_7018</name>
</gene>
<dbReference type="AlphaFoldDB" id="A0AAN6BZ85"/>
<reference evidence="1 2" key="1">
    <citation type="submission" date="2020-02" db="EMBL/GenBank/DDBJ databases">
        <title>Identification and distribution of gene clusters putatively required for synthesis of sphingolipid metabolism inhibitors in phylogenetically diverse species of the filamentous fungus Fusarium.</title>
        <authorList>
            <person name="Kim H.-S."/>
            <person name="Busman M."/>
            <person name="Brown D.W."/>
            <person name="Divon H."/>
            <person name="Uhlig S."/>
            <person name="Proctor R.H."/>
        </authorList>
    </citation>
    <scope>NUCLEOTIDE SEQUENCE [LARGE SCALE GENOMIC DNA]</scope>
    <source>
        <strain evidence="1 2">NRRL 2903</strain>
    </source>
</reference>
<proteinExistence type="predicted"/>
<accession>A0AAN6BZ85</accession>
<keyword evidence="2" id="KW-1185">Reference proteome</keyword>
<feature type="non-terminal residue" evidence="1">
    <location>
        <position position="17"/>
    </location>
</feature>
<dbReference type="EMBL" id="JAAMOD010000199">
    <property type="protein sequence ID" value="KAF5235505.1"/>
    <property type="molecule type" value="Genomic_DNA"/>
</dbReference>
<protein>
    <submittedName>
        <fullName evidence="1">Uncharacterized protein</fullName>
    </submittedName>
</protein>
<name>A0AAN6BZ85_FUSAU</name>
<evidence type="ECO:0000313" key="2">
    <source>
        <dbReference type="Proteomes" id="UP000537989"/>
    </source>
</evidence>
<organism evidence="1 2">
    <name type="scientific">Fusarium austroamericanum</name>
    <dbReference type="NCBI Taxonomy" id="282268"/>
    <lineage>
        <taxon>Eukaryota</taxon>
        <taxon>Fungi</taxon>
        <taxon>Dikarya</taxon>
        <taxon>Ascomycota</taxon>
        <taxon>Pezizomycotina</taxon>
        <taxon>Sordariomycetes</taxon>
        <taxon>Hypocreomycetidae</taxon>
        <taxon>Hypocreales</taxon>
        <taxon>Nectriaceae</taxon>
        <taxon>Fusarium</taxon>
    </lineage>
</organism>
<sequence length="17" mass="1961">MPHFYSLPAEIQNMILG</sequence>
<comment type="caution">
    <text evidence="1">The sequence shown here is derived from an EMBL/GenBank/DDBJ whole genome shotgun (WGS) entry which is preliminary data.</text>
</comment>
<evidence type="ECO:0000313" key="1">
    <source>
        <dbReference type="EMBL" id="KAF5235505.1"/>
    </source>
</evidence>
<dbReference type="Proteomes" id="UP000537989">
    <property type="component" value="Unassembled WGS sequence"/>
</dbReference>